<dbReference type="SMART" id="SM00857">
    <property type="entry name" value="Resolvase"/>
    <property type="match status" value="1"/>
</dbReference>
<accession>A0AAU7W407</accession>
<dbReference type="SUPFAM" id="SSF53041">
    <property type="entry name" value="Resolvase-like"/>
    <property type="match status" value="1"/>
</dbReference>
<evidence type="ECO:0000259" key="1">
    <source>
        <dbReference type="PROSITE" id="PS51736"/>
    </source>
</evidence>
<dbReference type="AlphaFoldDB" id="A0AAU7W407"/>
<proteinExistence type="predicted"/>
<dbReference type="Gene3D" id="3.90.1750.20">
    <property type="entry name" value="Putative Large Serine Recombinase, Chain B, Domain 2"/>
    <property type="match status" value="1"/>
</dbReference>
<dbReference type="PANTHER" id="PTHR30461:SF23">
    <property type="entry name" value="DNA RECOMBINASE-RELATED"/>
    <property type="match status" value="1"/>
</dbReference>
<dbReference type="InterPro" id="IPR050639">
    <property type="entry name" value="SSR_resolvase"/>
</dbReference>
<dbReference type="RefSeq" id="WP_350347211.1">
    <property type="nucleotide sequence ID" value="NZ_CP158374.1"/>
</dbReference>
<gene>
    <name evidence="3" type="ORF">ABIQ69_11280</name>
</gene>
<dbReference type="GO" id="GO:0003677">
    <property type="term" value="F:DNA binding"/>
    <property type="evidence" value="ECO:0007669"/>
    <property type="project" value="InterPro"/>
</dbReference>
<dbReference type="InterPro" id="IPR011109">
    <property type="entry name" value="DNA_bind_recombinase_dom"/>
</dbReference>
<evidence type="ECO:0000313" key="3">
    <source>
        <dbReference type="EMBL" id="XBX81189.1"/>
    </source>
</evidence>
<dbReference type="CDD" id="cd00338">
    <property type="entry name" value="Ser_Recombinase"/>
    <property type="match status" value="1"/>
</dbReference>
<sequence length="489" mass="54018">MSNRGRGALQAAPERPTRAVLYLRQSTYREESVSLELQEAAARQYCERQGYDVVAVEADPGVSGRTFKRPAVLRTMGMVETGAADVIVLWKWSRLSRARLDWAIAVDKVESQGGRIESATEPADMSTSAGRLARGILAEFNAFESERIGEEWQRAIRSRQARGVPGTGGERFGYTRAAKDEYQPDAETGPLLTQMYDRAVAGESITSLARWLNRQGATTTAGGQWDQRRVRRVLDSGFGAGKVVARSNGHTDYLPGIHPAVVGEDVWQAYLEQRRLAPHTPQQNAARYPLTGILICGDCGSGMSATTRSTGDGRRQTLYACNRYQRFRSGGRFVTTMRERVEGWVRGEVEKLAAELEDTRAAEARMRRPAPVNDADAIARQVAAEEAKLTRLTIGWSEGTVPDEAYKLASARIQARRDSLLARQAERRRTDADDAATVLVVRSLAERWDRATPAELRALLAKLIRTVTVHPPVGATRAGATYSIVWGWE</sequence>
<dbReference type="Gene3D" id="3.40.50.1390">
    <property type="entry name" value="Resolvase, N-terminal catalytic domain"/>
    <property type="match status" value="1"/>
</dbReference>
<reference evidence="3" key="1">
    <citation type="submission" date="2024-05" db="EMBL/GenBank/DDBJ databases">
        <authorList>
            <person name="Yu L."/>
        </authorList>
    </citation>
    <scope>NUCLEOTIDE SEQUENCE</scope>
    <source>
        <strain evidence="3">G08B096</strain>
    </source>
</reference>
<feature type="domain" description="Resolvase/invertase-type recombinase catalytic" evidence="1">
    <location>
        <begin position="18"/>
        <end position="163"/>
    </location>
</feature>
<dbReference type="InterPro" id="IPR006119">
    <property type="entry name" value="Resolv_N"/>
</dbReference>
<dbReference type="InterPro" id="IPR036162">
    <property type="entry name" value="Resolvase-like_N_sf"/>
</dbReference>
<protein>
    <submittedName>
        <fullName evidence="3">Recombinase family protein</fullName>
    </submittedName>
</protein>
<dbReference type="EMBL" id="CP158374">
    <property type="protein sequence ID" value="XBX81189.1"/>
    <property type="molecule type" value="Genomic_DNA"/>
</dbReference>
<evidence type="ECO:0000259" key="2">
    <source>
        <dbReference type="PROSITE" id="PS51737"/>
    </source>
</evidence>
<feature type="domain" description="Recombinase" evidence="2">
    <location>
        <begin position="171"/>
        <end position="281"/>
    </location>
</feature>
<dbReference type="Pfam" id="PF00239">
    <property type="entry name" value="Resolvase"/>
    <property type="match status" value="1"/>
</dbReference>
<dbReference type="PROSITE" id="PS51736">
    <property type="entry name" value="RECOMBINASES_3"/>
    <property type="match status" value="1"/>
</dbReference>
<dbReference type="Pfam" id="PF13408">
    <property type="entry name" value="Zn_ribbon_recom"/>
    <property type="match status" value="1"/>
</dbReference>
<dbReference type="PANTHER" id="PTHR30461">
    <property type="entry name" value="DNA-INVERTASE FROM LAMBDOID PROPHAGE"/>
    <property type="match status" value="1"/>
</dbReference>
<dbReference type="InterPro" id="IPR038109">
    <property type="entry name" value="DNA_bind_recomb_sf"/>
</dbReference>
<dbReference type="InterPro" id="IPR025827">
    <property type="entry name" value="Zn_ribbon_recom_dom"/>
</dbReference>
<name>A0AAU7W407_9MICO</name>
<dbReference type="Pfam" id="PF07508">
    <property type="entry name" value="Recombinase"/>
    <property type="match status" value="1"/>
</dbReference>
<dbReference type="PROSITE" id="PS51737">
    <property type="entry name" value="RECOMBINASE_DNA_BIND"/>
    <property type="match status" value="1"/>
</dbReference>
<organism evidence="3">
    <name type="scientific">Agromyces sp. G08B096</name>
    <dbReference type="NCBI Taxonomy" id="3156399"/>
    <lineage>
        <taxon>Bacteria</taxon>
        <taxon>Bacillati</taxon>
        <taxon>Actinomycetota</taxon>
        <taxon>Actinomycetes</taxon>
        <taxon>Micrococcales</taxon>
        <taxon>Microbacteriaceae</taxon>
        <taxon>Agromyces</taxon>
    </lineage>
</organism>
<dbReference type="GO" id="GO:0000150">
    <property type="term" value="F:DNA strand exchange activity"/>
    <property type="evidence" value="ECO:0007669"/>
    <property type="project" value="InterPro"/>
</dbReference>